<dbReference type="Pfam" id="PF00899">
    <property type="entry name" value="ThiF"/>
    <property type="match status" value="1"/>
</dbReference>
<evidence type="ECO:0000256" key="3">
    <source>
        <dbReference type="ARBA" id="ARBA00022741"/>
    </source>
</evidence>
<dbReference type="InterPro" id="IPR000594">
    <property type="entry name" value="ThiF_NAD_FAD-bd"/>
</dbReference>
<dbReference type="GO" id="GO:0008641">
    <property type="term" value="F:ubiquitin-like modifier activating enzyme activity"/>
    <property type="evidence" value="ECO:0007669"/>
    <property type="project" value="InterPro"/>
</dbReference>
<evidence type="ECO:0000256" key="10">
    <source>
        <dbReference type="ARBA" id="ARBA00075110"/>
    </source>
</evidence>
<keyword evidence="16" id="KW-1185">Reference proteome</keyword>
<feature type="transmembrane region" description="Helical" evidence="13">
    <location>
        <begin position="58"/>
        <end position="76"/>
    </location>
</feature>
<keyword evidence="13" id="KW-0472">Membrane</keyword>
<evidence type="ECO:0000256" key="7">
    <source>
        <dbReference type="ARBA" id="ARBA00063809"/>
    </source>
</evidence>
<comment type="catalytic activity">
    <reaction evidence="5">
        <text>[molybdopterin-synthase sulfur-carrier protein]-C-terminal Gly-Gly + ATP + H(+) = [molybdopterin-synthase sulfur-carrier protein]-C-terminal Gly-Gly-AMP + diphosphate</text>
        <dbReference type="Rhea" id="RHEA:43616"/>
        <dbReference type="Rhea" id="RHEA-COMP:12159"/>
        <dbReference type="Rhea" id="RHEA-COMP:12202"/>
        <dbReference type="ChEBI" id="CHEBI:15378"/>
        <dbReference type="ChEBI" id="CHEBI:30616"/>
        <dbReference type="ChEBI" id="CHEBI:33019"/>
        <dbReference type="ChEBI" id="CHEBI:90618"/>
        <dbReference type="ChEBI" id="CHEBI:90778"/>
        <dbReference type="EC" id="2.7.7.80"/>
    </reaction>
</comment>
<feature type="domain" description="THIF-type NAD/FAD binding fold" evidence="14">
    <location>
        <begin position="107"/>
        <end position="342"/>
    </location>
</feature>
<comment type="function">
    <text evidence="6">Catalyzes the adenylation by ATP of the carboxyl group of the C-terminal glycine of sulfur carrier protein MoaD.</text>
</comment>
<dbReference type="RefSeq" id="WP_109387417.1">
    <property type="nucleotide sequence ID" value="NZ_QETF01000004.1"/>
</dbReference>
<dbReference type="FunFam" id="3.40.50.720:FF:000033">
    <property type="entry name" value="Adenylyltransferase and sulfurtransferase MOCS3"/>
    <property type="match status" value="1"/>
</dbReference>
<dbReference type="GO" id="GO:0005829">
    <property type="term" value="C:cytosol"/>
    <property type="evidence" value="ECO:0007669"/>
    <property type="project" value="TreeGrafter"/>
</dbReference>
<evidence type="ECO:0000256" key="9">
    <source>
        <dbReference type="ARBA" id="ARBA00073635"/>
    </source>
</evidence>
<evidence type="ECO:0000256" key="13">
    <source>
        <dbReference type="SAM" id="Phobius"/>
    </source>
</evidence>
<evidence type="ECO:0000256" key="8">
    <source>
        <dbReference type="ARBA" id="ARBA00066884"/>
    </source>
</evidence>
<comment type="similarity">
    <text evidence="1">Belongs to the HesA/MoeB/ThiF family.</text>
</comment>
<comment type="subunit">
    <text evidence="7">Homodimer. Forms a stable heterotetrameric complex of 2 MoeB and 2 MoaD during adenylation of MoaD.</text>
</comment>
<accession>A0A2V1P943</accession>
<dbReference type="PANTHER" id="PTHR10953">
    <property type="entry name" value="UBIQUITIN-ACTIVATING ENZYME E1"/>
    <property type="match status" value="1"/>
</dbReference>
<protein>
    <recommendedName>
        <fullName evidence="9">Molybdopterin-synthase adenylyltransferase</fullName>
        <ecNumber evidence="8">2.7.7.80</ecNumber>
    </recommendedName>
    <alternativeName>
        <fullName evidence="12">MoaD protein adenylase</fullName>
    </alternativeName>
    <alternativeName>
        <fullName evidence="10">Molybdopterin-converting factor subunit 1 adenylase</fullName>
    </alternativeName>
    <alternativeName>
        <fullName evidence="11">Sulfur carrier protein MoaD adenylyltransferase</fullName>
    </alternativeName>
</protein>
<dbReference type="EMBL" id="QETF01000004">
    <property type="protein sequence ID" value="PWG17672.1"/>
    <property type="molecule type" value="Genomic_DNA"/>
</dbReference>
<evidence type="ECO:0000256" key="5">
    <source>
        <dbReference type="ARBA" id="ARBA00052218"/>
    </source>
</evidence>
<keyword evidence="13" id="KW-0812">Transmembrane</keyword>
<dbReference type="Proteomes" id="UP000245293">
    <property type="component" value="Unassembled WGS sequence"/>
</dbReference>
<dbReference type="OrthoDB" id="9804286at2"/>
<keyword evidence="4" id="KW-0067">ATP-binding</keyword>
<evidence type="ECO:0000313" key="16">
    <source>
        <dbReference type="Proteomes" id="UP000245293"/>
    </source>
</evidence>
<reference evidence="16" key="1">
    <citation type="submission" date="2018-05" db="EMBL/GenBank/DDBJ databases">
        <authorList>
            <person name="Du Z."/>
            <person name="Wang X."/>
        </authorList>
    </citation>
    <scope>NUCLEOTIDE SEQUENCE [LARGE SCALE GENOMIC DNA]</scope>
    <source>
        <strain evidence="16">WDS4C29</strain>
    </source>
</reference>
<evidence type="ECO:0000256" key="6">
    <source>
        <dbReference type="ARBA" id="ARBA00055169"/>
    </source>
</evidence>
<evidence type="ECO:0000256" key="2">
    <source>
        <dbReference type="ARBA" id="ARBA00022679"/>
    </source>
</evidence>
<dbReference type="NCBIfam" id="NF004281">
    <property type="entry name" value="PRK05690.1"/>
    <property type="match status" value="1"/>
</dbReference>
<evidence type="ECO:0000256" key="11">
    <source>
        <dbReference type="ARBA" id="ARBA00075328"/>
    </source>
</evidence>
<dbReference type="GO" id="GO:0061605">
    <property type="term" value="F:molybdopterin-synthase adenylyltransferase activity"/>
    <property type="evidence" value="ECO:0007669"/>
    <property type="project" value="UniProtKB-EC"/>
</dbReference>
<keyword evidence="2" id="KW-0808">Transferase</keyword>
<evidence type="ECO:0000259" key="14">
    <source>
        <dbReference type="Pfam" id="PF00899"/>
    </source>
</evidence>
<sequence>MTVVLAMAAALWGIGIAMKAPYSARFTMIGVLLAAVLLVQLVLPDGHPLREATGGDPRLWGLLIGLGLVVWAYSLVFRRIKARARRGQARDEAPQAGSFSETELERYARHIVLREIGGPGQKALKEARVLVIGAGGLGAPALQYLAAAGVGTIGVIDDDVVDNSNLQRQVIHTDARIGMPKVHSAAEAMEALNPYVTVRPYQRRLSEEIATDLFTEYDLVLDGSDNFDTRYLVNRTCAALGIPLIAAALTQWEGQISLYDPAKGTPCYECIFPQRPAPGLVPSCAEAGVLGPLPGVIGAMMAVEAVKAITGAGEGLRGRMMIHDALYGETRVMALKPKADCPICGGDREGQTT</sequence>
<dbReference type="EC" id="2.7.7.80" evidence="8"/>
<dbReference type="Gene3D" id="3.40.50.720">
    <property type="entry name" value="NAD(P)-binding Rossmann-like Domain"/>
    <property type="match status" value="1"/>
</dbReference>
<dbReference type="GO" id="GO:0008146">
    <property type="term" value="F:sulfotransferase activity"/>
    <property type="evidence" value="ECO:0007669"/>
    <property type="project" value="TreeGrafter"/>
</dbReference>
<gene>
    <name evidence="15" type="ORF">DFK10_05475</name>
</gene>
<evidence type="ECO:0000313" key="15">
    <source>
        <dbReference type="EMBL" id="PWG17672.1"/>
    </source>
</evidence>
<evidence type="ECO:0000256" key="4">
    <source>
        <dbReference type="ARBA" id="ARBA00022840"/>
    </source>
</evidence>
<proteinExistence type="inferred from homology"/>
<keyword evidence="13" id="KW-1133">Transmembrane helix</keyword>
<dbReference type="InterPro" id="IPR035985">
    <property type="entry name" value="Ubiquitin-activating_enz"/>
</dbReference>
<evidence type="ECO:0000256" key="12">
    <source>
        <dbReference type="ARBA" id="ARBA00078531"/>
    </source>
</evidence>
<dbReference type="CDD" id="cd00757">
    <property type="entry name" value="ThiF_MoeB_HesA_family"/>
    <property type="match status" value="1"/>
</dbReference>
<dbReference type="AlphaFoldDB" id="A0A2V1P943"/>
<dbReference type="PANTHER" id="PTHR10953:SF102">
    <property type="entry name" value="ADENYLYLTRANSFERASE AND SULFURTRANSFERASE MOCS3"/>
    <property type="match status" value="1"/>
</dbReference>
<dbReference type="SUPFAM" id="SSF69572">
    <property type="entry name" value="Activating enzymes of the ubiquitin-like proteins"/>
    <property type="match status" value="1"/>
</dbReference>
<name>A0A2V1P943_9RHOB</name>
<evidence type="ECO:0000256" key="1">
    <source>
        <dbReference type="ARBA" id="ARBA00009919"/>
    </source>
</evidence>
<dbReference type="GO" id="GO:0005524">
    <property type="term" value="F:ATP binding"/>
    <property type="evidence" value="ECO:0007669"/>
    <property type="project" value="UniProtKB-KW"/>
</dbReference>
<comment type="caution">
    <text evidence="15">The sequence shown here is derived from an EMBL/GenBank/DDBJ whole genome shotgun (WGS) entry which is preliminary data.</text>
</comment>
<dbReference type="GO" id="GO:0004792">
    <property type="term" value="F:thiosulfate-cyanide sulfurtransferase activity"/>
    <property type="evidence" value="ECO:0007669"/>
    <property type="project" value="TreeGrafter"/>
</dbReference>
<dbReference type="InterPro" id="IPR045886">
    <property type="entry name" value="ThiF/MoeB/HesA"/>
</dbReference>
<organism evidence="15 16">
    <name type="scientific">Salibaculum griseiflavum</name>
    <dbReference type="NCBI Taxonomy" id="1914409"/>
    <lineage>
        <taxon>Bacteria</taxon>
        <taxon>Pseudomonadati</taxon>
        <taxon>Pseudomonadota</taxon>
        <taxon>Alphaproteobacteria</taxon>
        <taxon>Rhodobacterales</taxon>
        <taxon>Roseobacteraceae</taxon>
        <taxon>Salibaculum</taxon>
    </lineage>
</organism>
<keyword evidence="3" id="KW-0547">Nucleotide-binding</keyword>